<gene>
    <name evidence="1" type="ORF">CLV75_0856</name>
</gene>
<evidence type="ECO:0000313" key="2">
    <source>
        <dbReference type="Proteomes" id="UP000271700"/>
    </source>
</evidence>
<reference evidence="1 2" key="1">
    <citation type="submission" date="2018-10" db="EMBL/GenBank/DDBJ databases">
        <title>Genomic Encyclopedia of Archaeal and Bacterial Type Strains, Phase II (KMG-II): from individual species to whole genera.</title>
        <authorList>
            <person name="Goeker M."/>
        </authorList>
    </citation>
    <scope>NUCLEOTIDE SEQUENCE [LARGE SCALE GENOMIC DNA]</scope>
    <source>
        <strain evidence="1 2">DSM 29317</strain>
    </source>
</reference>
<name>A0A497ZN93_9RHOB</name>
<dbReference type="EMBL" id="RCCT01000001">
    <property type="protein sequence ID" value="RLK10869.1"/>
    <property type="molecule type" value="Genomic_DNA"/>
</dbReference>
<dbReference type="OrthoDB" id="9997at2"/>
<comment type="caution">
    <text evidence="1">The sequence shown here is derived from an EMBL/GenBank/DDBJ whole genome shotgun (WGS) entry which is preliminary data.</text>
</comment>
<dbReference type="Proteomes" id="UP000271700">
    <property type="component" value="Unassembled WGS sequence"/>
</dbReference>
<organism evidence="1 2">
    <name type="scientific">Ruegeria conchae</name>
    <dbReference type="NCBI Taxonomy" id="981384"/>
    <lineage>
        <taxon>Bacteria</taxon>
        <taxon>Pseudomonadati</taxon>
        <taxon>Pseudomonadota</taxon>
        <taxon>Alphaproteobacteria</taxon>
        <taxon>Rhodobacterales</taxon>
        <taxon>Roseobacteraceae</taxon>
        <taxon>Ruegeria</taxon>
    </lineage>
</organism>
<dbReference type="AlphaFoldDB" id="A0A497ZN93"/>
<dbReference type="RefSeq" id="WP_010440515.1">
    <property type="nucleotide sequence ID" value="NZ_AEYW01000006.1"/>
</dbReference>
<evidence type="ECO:0000313" key="1">
    <source>
        <dbReference type="EMBL" id="RLK10869.1"/>
    </source>
</evidence>
<proteinExistence type="predicted"/>
<dbReference type="STRING" id="981384.GCA_000192475_03525"/>
<protein>
    <submittedName>
        <fullName evidence="1">Uncharacterized protein</fullName>
    </submittedName>
</protein>
<keyword evidence="2" id="KW-1185">Reference proteome</keyword>
<accession>A0A497ZN93</accession>
<sequence length="436" mass="47465">MLRRLLKILIISFAAVLMALVVFVLVVVEDAPLVEAGAPPSPKDVTEAREFVRGLRSAIQPNLSETASFTTNEDQLNSVLKLGGRFVPGFRGELSVDGKSVYGIASVPVPYTNKWMNLRASVPEFEGPFVLSSVQLGPVTVPPSLAISVARIGGNVIVGEQFGNIVLNVADSMHIHDGNVAFRLTMNEMGSNGLMRGIFGSLRGSDMPGSGDIDRYYLKFRSAMDLGELPTSGSYLPYLLFMLEAAHEGSQSEGVANAYTSAIIALTLICGAKDFTLIVGGMIGSEFAEDNNWKADCGELTLNGRIDSRRHFTTAAALQAASNRGFAVSVGEFKELYDTVKSGGFDFTDLAANNSGIRMSNKFMSTPAPDWAELIRVIRSENDVIIGFEDIPQIMSEEDFKNNYKDVESIEYLKMLNLIEARIDELALHRRGNRID</sequence>